<protein>
    <recommendedName>
        <fullName evidence="6">DUF1232 domain-containing protein</fullName>
    </recommendedName>
</protein>
<evidence type="ECO:0000256" key="1">
    <source>
        <dbReference type="ARBA" id="ARBA00004127"/>
    </source>
</evidence>
<comment type="subcellular location">
    <subcellularLocation>
        <location evidence="1">Endomembrane system</location>
        <topology evidence="1">Multi-pass membrane protein</topology>
    </subcellularLocation>
</comment>
<feature type="domain" description="DUF1232" evidence="6">
    <location>
        <begin position="21"/>
        <end position="57"/>
    </location>
</feature>
<organism evidence="7 8">
    <name type="scientific">Paraglaciecola agarilytica NO2</name>
    <dbReference type="NCBI Taxonomy" id="1125747"/>
    <lineage>
        <taxon>Bacteria</taxon>
        <taxon>Pseudomonadati</taxon>
        <taxon>Pseudomonadota</taxon>
        <taxon>Gammaproteobacteria</taxon>
        <taxon>Alteromonadales</taxon>
        <taxon>Alteromonadaceae</taxon>
        <taxon>Paraglaciecola</taxon>
    </lineage>
</organism>
<dbReference type="Proteomes" id="UP000008372">
    <property type="component" value="Unassembled WGS sequence"/>
</dbReference>
<evidence type="ECO:0000313" key="7">
    <source>
        <dbReference type="EMBL" id="GAC05691.1"/>
    </source>
</evidence>
<accession>A0ABQ0I8N4</accession>
<keyword evidence="4 5" id="KW-0472">Membrane</keyword>
<keyword evidence="2 5" id="KW-0812">Transmembrane</keyword>
<evidence type="ECO:0000256" key="3">
    <source>
        <dbReference type="ARBA" id="ARBA00022989"/>
    </source>
</evidence>
<dbReference type="Pfam" id="PF06803">
    <property type="entry name" value="DUF1232"/>
    <property type="match status" value="1"/>
</dbReference>
<dbReference type="InterPro" id="IPR010652">
    <property type="entry name" value="DUF1232"/>
</dbReference>
<comment type="caution">
    <text evidence="7">The sequence shown here is derived from an EMBL/GenBank/DDBJ whole genome shotgun (WGS) entry which is preliminary data.</text>
</comment>
<evidence type="ECO:0000256" key="5">
    <source>
        <dbReference type="SAM" id="Phobius"/>
    </source>
</evidence>
<keyword evidence="8" id="KW-1185">Reference proteome</keyword>
<feature type="transmembrane region" description="Helical" evidence="5">
    <location>
        <begin position="91"/>
        <end position="111"/>
    </location>
</feature>
<keyword evidence="3 5" id="KW-1133">Transmembrane helix</keyword>
<sequence length="112" mass="12657">MLEKLQALYIASKDRRTKWWVKILIAAVLGYALSPIDLIPDFIPVLGYVDDIILVPLGIYYITKLIPIGLWQEYIAIAQQSKAVLPPSRKAAVVIGITWLSALVVISNYLWY</sequence>
<reference evidence="7 8" key="1">
    <citation type="journal article" date="2014" name="Environ. Microbiol.">
        <title>Comparative genomics of the marine bacterial genus Glaciecola reveals the high degree of genomic diversity and genomic characteristic for cold adaptation.</title>
        <authorList>
            <person name="Qin Q.L."/>
            <person name="Xie B.B."/>
            <person name="Yu Y."/>
            <person name="Shu Y.L."/>
            <person name="Rong J.C."/>
            <person name="Zhang Y.J."/>
            <person name="Zhao D.L."/>
            <person name="Chen X.L."/>
            <person name="Zhang X.Y."/>
            <person name="Chen B."/>
            <person name="Zhou B.C."/>
            <person name="Zhang Y.Z."/>
        </authorList>
    </citation>
    <scope>NUCLEOTIDE SEQUENCE [LARGE SCALE GENOMIC DNA]</scope>
    <source>
        <strain evidence="7 8">NO2</strain>
    </source>
</reference>
<evidence type="ECO:0000256" key="4">
    <source>
        <dbReference type="ARBA" id="ARBA00023136"/>
    </source>
</evidence>
<evidence type="ECO:0000259" key="6">
    <source>
        <dbReference type="Pfam" id="PF06803"/>
    </source>
</evidence>
<dbReference type="EMBL" id="BAEK01000042">
    <property type="protein sequence ID" value="GAC05691.1"/>
    <property type="molecule type" value="Genomic_DNA"/>
</dbReference>
<gene>
    <name evidence="7" type="ORF">GAGA_2852</name>
</gene>
<name>A0ABQ0I8N4_9ALTE</name>
<feature type="transmembrane region" description="Helical" evidence="5">
    <location>
        <begin position="20"/>
        <end position="40"/>
    </location>
</feature>
<dbReference type="RefSeq" id="WP_008304447.1">
    <property type="nucleotide sequence ID" value="NZ_BAEK01000042.1"/>
</dbReference>
<evidence type="ECO:0000313" key="8">
    <source>
        <dbReference type="Proteomes" id="UP000008372"/>
    </source>
</evidence>
<feature type="transmembrane region" description="Helical" evidence="5">
    <location>
        <begin position="52"/>
        <end position="71"/>
    </location>
</feature>
<proteinExistence type="predicted"/>
<evidence type="ECO:0000256" key="2">
    <source>
        <dbReference type="ARBA" id="ARBA00022692"/>
    </source>
</evidence>